<gene>
    <name evidence="1" type="ORF">CPT_Maja_059</name>
</gene>
<sequence length="100" mass="11099">MVRRTEEEVQEILESALAWHGDPVLPPVGALVLTNHGIDNLEHLYTVTGYSVLPSTEKDGGSKFLHRVSVNLEGVYWESKNQRLLCDVFPLIKANSIAKG</sequence>
<evidence type="ECO:0000313" key="1">
    <source>
        <dbReference type="EMBL" id="QOV06279.1"/>
    </source>
</evidence>
<dbReference type="Proteomes" id="UP000593952">
    <property type="component" value="Segment"/>
</dbReference>
<evidence type="ECO:0000313" key="2">
    <source>
        <dbReference type="Proteomes" id="UP000593952"/>
    </source>
</evidence>
<keyword evidence="2" id="KW-1185">Reference proteome</keyword>
<proteinExistence type="predicted"/>
<organism evidence="1 2">
    <name type="scientific">Burkholderia phage Maja</name>
    <dbReference type="NCBI Taxonomy" id="2767571"/>
    <lineage>
        <taxon>Viruses</taxon>
        <taxon>Duplodnaviria</taxon>
        <taxon>Heunggongvirae</taxon>
        <taxon>Uroviricota</taxon>
        <taxon>Caudoviricetes</taxon>
        <taxon>Lindbergviridae</taxon>
        <taxon>Gladiolivirus</taxon>
        <taxon>Gladiolivirus maja</taxon>
    </lineage>
</organism>
<protein>
    <submittedName>
        <fullName evidence="1">Uncharacterized protein</fullName>
    </submittedName>
</protein>
<reference evidence="1 2" key="1">
    <citation type="submission" date="2020-07" db="EMBL/GenBank/DDBJ databases">
        <title>Complete genome sequence of Burkholderia gladioli phage Maja.</title>
        <authorList>
            <person name="Yu Z."/>
            <person name="Yao G.W."/>
            <person name="Guadalupe Vizoso-Pinto M."/>
            <person name="Sun L."/>
            <person name="Le T."/>
            <person name="Gonzalez C."/>
            <person name="Young R."/>
            <person name="Liu M."/>
        </authorList>
    </citation>
    <scope>NUCLEOTIDE SEQUENCE [LARGE SCALE GENOMIC DNA]</scope>
</reference>
<name>A0A7S6R781_9CAUD</name>
<accession>A0A7S6R781</accession>
<dbReference type="EMBL" id="MT708549">
    <property type="protein sequence ID" value="QOV06279.1"/>
    <property type="molecule type" value="Genomic_DNA"/>
</dbReference>